<protein>
    <submittedName>
        <fullName evidence="2">M protein trans-acting positive regulator (MGA) HTH domain-containing protein</fullName>
    </submittedName>
</protein>
<dbReference type="Pfam" id="PF08280">
    <property type="entry name" value="HTH_Mga"/>
    <property type="match status" value="1"/>
</dbReference>
<gene>
    <name evidence="2" type="ORF">SAMN04489866_1086</name>
</gene>
<organism evidence="2 3">
    <name type="scientific">Peptococcus niger</name>
    <dbReference type="NCBI Taxonomy" id="2741"/>
    <lineage>
        <taxon>Bacteria</taxon>
        <taxon>Bacillati</taxon>
        <taxon>Bacillota</taxon>
        <taxon>Clostridia</taxon>
        <taxon>Eubacteriales</taxon>
        <taxon>Peptococcaceae</taxon>
        <taxon>Peptococcus</taxon>
    </lineage>
</organism>
<evidence type="ECO:0000259" key="1">
    <source>
        <dbReference type="Pfam" id="PF08280"/>
    </source>
</evidence>
<name>A0A1G6XXY0_PEPNI</name>
<dbReference type="Proteomes" id="UP000198995">
    <property type="component" value="Unassembled WGS sequence"/>
</dbReference>
<sequence>MLFLQQEQKMMDLMMILYRHENEWMTYGELAKILQCSKKTLASYLAALKNCFQRLSLLKISALWFVLPSVQISVS</sequence>
<accession>A0A1G6XXY0</accession>
<dbReference type="STRING" id="2741.SAMN04489866_1086"/>
<evidence type="ECO:0000313" key="3">
    <source>
        <dbReference type="Proteomes" id="UP000198995"/>
    </source>
</evidence>
<proteinExistence type="predicted"/>
<feature type="domain" description="M protein trans-acting positive regulator (MGA) HTH" evidence="1">
    <location>
        <begin position="12"/>
        <end position="57"/>
    </location>
</feature>
<dbReference type="InterPro" id="IPR013199">
    <property type="entry name" value="HTH_Mga_DNA-bd_dom"/>
</dbReference>
<dbReference type="InterPro" id="IPR036388">
    <property type="entry name" value="WH-like_DNA-bd_sf"/>
</dbReference>
<keyword evidence="3" id="KW-1185">Reference proteome</keyword>
<dbReference type="Gene3D" id="1.10.10.10">
    <property type="entry name" value="Winged helix-like DNA-binding domain superfamily/Winged helix DNA-binding domain"/>
    <property type="match status" value="1"/>
</dbReference>
<dbReference type="RefSeq" id="WP_091791968.1">
    <property type="nucleotide sequence ID" value="NZ_FNAF01000008.1"/>
</dbReference>
<reference evidence="2 3" key="1">
    <citation type="submission" date="2016-10" db="EMBL/GenBank/DDBJ databases">
        <authorList>
            <person name="de Groot N.N."/>
        </authorList>
    </citation>
    <scope>NUCLEOTIDE SEQUENCE [LARGE SCALE GENOMIC DNA]</scope>
    <source>
        <strain evidence="2 3">DSM 20475</strain>
    </source>
</reference>
<dbReference type="EMBL" id="FNAF01000008">
    <property type="protein sequence ID" value="SDD82255.1"/>
    <property type="molecule type" value="Genomic_DNA"/>
</dbReference>
<dbReference type="AlphaFoldDB" id="A0A1G6XXY0"/>
<evidence type="ECO:0000313" key="2">
    <source>
        <dbReference type="EMBL" id="SDD82255.1"/>
    </source>
</evidence>